<feature type="region of interest" description="Disordered" evidence="1">
    <location>
        <begin position="20"/>
        <end position="47"/>
    </location>
</feature>
<protein>
    <submittedName>
        <fullName evidence="4">DUF2510 domain-containing protein</fullName>
    </submittedName>
</protein>
<feature type="compositionally biased region" description="Low complexity" evidence="1">
    <location>
        <begin position="30"/>
        <end position="44"/>
    </location>
</feature>
<proteinExistence type="predicted"/>
<feature type="transmembrane region" description="Helical" evidence="2">
    <location>
        <begin position="98"/>
        <end position="121"/>
    </location>
</feature>
<name>A0A934I8R4_9MICO</name>
<reference evidence="4" key="1">
    <citation type="submission" date="2020-12" db="EMBL/GenBank/DDBJ databases">
        <title>Sanguibacter suaedae sp. nov., isolated from Suaeda aralocaspica.</title>
        <authorList>
            <person name="Ma Q."/>
        </authorList>
    </citation>
    <scope>NUCLEOTIDE SEQUENCE</scope>
    <source>
        <strain evidence="4">YZGR15</strain>
    </source>
</reference>
<accession>A0A934I8R4</accession>
<gene>
    <name evidence="4" type="ORF">JAV76_00455</name>
</gene>
<keyword evidence="2" id="KW-0812">Transmembrane</keyword>
<keyword evidence="5" id="KW-1185">Reference proteome</keyword>
<organism evidence="4 5">
    <name type="scientific">Sanguibacter suaedae</name>
    <dbReference type="NCBI Taxonomy" id="2795737"/>
    <lineage>
        <taxon>Bacteria</taxon>
        <taxon>Bacillati</taxon>
        <taxon>Actinomycetota</taxon>
        <taxon>Actinomycetes</taxon>
        <taxon>Micrococcales</taxon>
        <taxon>Sanguibacteraceae</taxon>
        <taxon>Sanguibacter</taxon>
    </lineage>
</organism>
<dbReference type="EMBL" id="JAEINH010000001">
    <property type="protein sequence ID" value="MBI9113481.1"/>
    <property type="molecule type" value="Genomic_DNA"/>
</dbReference>
<dbReference type="RefSeq" id="WP_198732053.1">
    <property type="nucleotide sequence ID" value="NZ_JAEINH010000001.1"/>
</dbReference>
<evidence type="ECO:0000313" key="4">
    <source>
        <dbReference type="EMBL" id="MBI9113481.1"/>
    </source>
</evidence>
<dbReference type="Proteomes" id="UP000602087">
    <property type="component" value="Unassembled WGS sequence"/>
</dbReference>
<dbReference type="InterPro" id="IPR018929">
    <property type="entry name" value="DUF2510"/>
</dbReference>
<comment type="caution">
    <text evidence="4">The sequence shown here is derived from an EMBL/GenBank/DDBJ whole genome shotgun (WGS) entry which is preliminary data.</text>
</comment>
<feature type="domain" description="DUF2510" evidence="3">
    <location>
        <begin position="5"/>
        <end position="38"/>
    </location>
</feature>
<keyword evidence="2" id="KW-1133">Transmembrane helix</keyword>
<evidence type="ECO:0000256" key="2">
    <source>
        <dbReference type="SAM" id="Phobius"/>
    </source>
</evidence>
<dbReference type="Pfam" id="PF10708">
    <property type="entry name" value="DUF2510"/>
    <property type="match status" value="1"/>
</dbReference>
<evidence type="ECO:0000313" key="5">
    <source>
        <dbReference type="Proteomes" id="UP000602087"/>
    </source>
</evidence>
<keyword evidence="2" id="KW-0472">Membrane</keyword>
<dbReference type="AlphaFoldDB" id="A0A934I8R4"/>
<sequence>MSAPAGWYPDPQQPQQLRYFDGAAWTVHTQPAPGAAPAQDASGGQAQGAGAGYGQAGYAAQGGYAKQPHQSASYAAHHGAYGAGAQQQQEPEQPQGGVGLFIVGGLVAIAVVVGIGIWAGAGEPAEGAVAEDVADLFDEGYGCEELVEDFVYVFADDPDESRLVAVEGVELVEDNLSTVERPTGSAEPAVIIECRGEGEWADGTTQSVDLVATLDAAGEVYLRYR</sequence>
<evidence type="ECO:0000256" key="1">
    <source>
        <dbReference type="SAM" id="MobiDB-lite"/>
    </source>
</evidence>
<evidence type="ECO:0000259" key="3">
    <source>
        <dbReference type="Pfam" id="PF10708"/>
    </source>
</evidence>